<dbReference type="InterPro" id="IPR050309">
    <property type="entry name" value="Type-B_Carboxylest/Lipase"/>
</dbReference>
<keyword evidence="6" id="KW-1185">Reference proteome</keyword>
<dbReference type="EnsemblProtists" id="PYU1_T003515">
    <property type="protein sequence ID" value="PYU1_T003515"/>
    <property type="gene ID" value="PYU1_G003505"/>
</dbReference>
<dbReference type="VEuPathDB" id="FungiDB:PYU1_G003505"/>
<dbReference type="Pfam" id="PF00135">
    <property type="entry name" value="COesterase"/>
    <property type="match status" value="1"/>
</dbReference>
<evidence type="ECO:0000313" key="5">
    <source>
        <dbReference type="EnsemblProtists" id="PYU1_T003515"/>
    </source>
</evidence>
<name>K3WEX4_GLOUD</name>
<dbReference type="ESTHER" id="pytul-k3wex4">
    <property type="family name" value="Carb_B_Root"/>
</dbReference>
<evidence type="ECO:0000256" key="2">
    <source>
        <dbReference type="ARBA" id="ARBA00022801"/>
    </source>
</evidence>
<feature type="chain" id="PRO_5005137476" description="Carboxylic ester hydrolase" evidence="3">
    <location>
        <begin position="22"/>
        <end position="520"/>
    </location>
</feature>
<dbReference type="HOGENOM" id="CLU_006586_10_7_1"/>
<dbReference type="PANTHER" id="PTHR11559">
    <property type="entry name" value="CARBOXYLESTERASE"/>
    <property type="match status" value="1"/>
</dbReference>
<sequence>MRICAVRFVLALVLLPLAAWGQDEEVTVKLPSASITGNLVTNARGESVQVFRGIRYAEAPIGANRWKPTTLIKPTGTINATVFGNTCYTDRRYDTVPKYTESEDCLFLNVYAPAGASAKSNLPVMVWTHGGFFVSGNGNQYDGRNIVGAAGNNVIYVSFNYRLGIMGFLSNDKQLEEGVGANFAVRDMTLALQWVKDNILNFGGNPDDVTVFGVSAGARMVLLQMVTNGGKQKLFNKAILESGAYPSFSYQLTKTQQNQLVSTVANKAGCGSTANVMQCLRGVNATTLMEAGGNIDWRPTVDGKVFVKSPSALAREGTISKIPTIFGTNTDEGYAFATTITTNEAVTEYLRNFTVLNEVDLKILDVLYPASAFATPTFRAGEIIADLVYVCPSEMTSSIMTLFAPTYHYRFNNTSPYANTGLQLVLHASEVPYVFNSATGLNQTLVDNMQKFWTNFVRWGSPNIQDNKAAVWPRYDLLRKQQIVLQPTLSVEKNGAYMPGHAQRCAFWATIESRYTVANN</sequence>
<dbReference type="AlphaFoldDB" id="K3WEX4"/>
<keyword evidence="2 3" id="KW-0378">Hydrolase</keyword>
<organism evidence="5 6">
    <name type="scientific">Globisporangium ultimum (strain ATCC 200006 / CBS 805.95 / DAOM BR144)</name>
    <name type="common">Pythium ultimum</name>
    <dbReference type="NCBI Taxonomy" id="431595"/>
    <lineage>
        <taxon>Eukaryota</taxon>
        <taxon>Sar</taxon>
        <taxon>Stramenopiles</taxon>
        <taxon>Oomycota</taxon>
        <taxon>Peronosporomycetes</taxon>
        <taxon>Pythiales</taxon>
        <taxon>Pythiaceae</taxon>
        <taxon>Globisporangium</taxon>
    </lineage>
</organism>
<evidence type="ECO:0000313" key="6">
    <source>
        <dbReference type="Proteomes" id="UP000019132"/>
    </source>
</evidence>
<keyword evidence="3" id="KW-0732">Signal</keyword>
<dbReference type="InterPro" id="IPR029058">
    <property type="entry name" value="AB_hydrolase_fold"/>
</dbReference>
<comment type="similarity">
    <text evidence="1 3">Belongs to the type-B carboxylesterase/lipase family.</text>
</comment>
<dbReference type="EC" id="3.1.1.-" evidence="3"/>
<dbReference type="InParanoid" id="K3WEX4"/>
<dbReference type="SUPFAM" id="SSF53474">
    <property type="entry name" value="alpha/beta-Hydrolases"/>
    <property type="match status" value="1"/>
</dbReference>
<dbReference type="OMA" id="QPREPWN"/>
<dbReference type="STRING" id="431595.K3WEX4"/>
<reference evidence="6" key="2">
    <citation type="submission" date="2010-04" db="EMBL/GenBank/DDBJ databases">
        <authorList>
            <person name="Buell R."/>
            <person name="Hamilton J."/>
            <person name="Hostetler J."/>
        </authorList>
    </citation>
    <scope>NUCLEOTIDE SEQUENCE [LARGE SCALE GENOMIC DNA]</scope>
    <source>
        <strain evidence="6">DAOM:BR144</strain>
    </source>
</reference>
<dbReference type="GO" id="GO:0016787">
    <property type="term" value="F:hydrolase activity"/>
    <property type="evidence" value="ECO:0007669"/>
    <property type="project" value="UniProtKB-KW"/>
</dbReference>
<evidence type="ECO:0000256" key="3">
    <source>
        <dbReference type="RuleBase" id="RU361235"/>
    </source>
</evidence>
<evidence type="ECO:0000256" key="1">
    <source>
        <dbReference type="ARBA" id="ARBA00005964"/>
    </source>
</evidence>
<dbReference type="EMBL" id="GL376638">
    <property type="status" value="NOT_ANNOTATED_CDS"/>
    <property type="molecule type" value="Genomic_DNA"/>
</dbReference>
<protein>
    <recommendedName>
        <fullName evidence="3">Carboxylic ester hydrolase</fullName>
        <ecNumber evidence="3">3.1.1.-</ecNumber>
    </recommendedName>
</protein>
<dbReference type="InterPro" id="IPR019819">
    <property type="entry name" value="Carboxylesterase_B_CS"/>
</dbReference>
<dbReference type="InterPro" id="IPR002018">
    <property type="entry name" value="CarbesteraseB"/>
</dbReference>
<dbReference type="InterPro" id="IPR019826">
    <property type="entry name" value="Carboxylesterase_B_AS"/>
</dbReference>
<reference evidence="5" key="3">
    <citation type="submission" date="2015-02" db="UniProtKB">
        <authorList>
            <consortium name="EnsemblProtists"/>
        </authorList>
    </citation>
    <scope>IDENTIFICATION</scope>
    <source>
        <strain evidence="5">DAOM BR144</strain>
    </source>
</reference>
<dbReference type="PROSITE" id="PS00122">
    <property type="entry name" value="CARBOXYLESTERASE_B_1"/>
    <property type="match status" value="1"/>
</dbReference>
<reference evidence="6" key="1">
    <citation type="journal article" date="2010" name="Genome Biol.">
        <title>Genome sequence of the necrotrophic plant pathogen Pythium ultimum reveals original pathogenicity mechanisms and effector repertoire.</title>
        <authorList>
            <person name="Levesque C.A."/>
            <person name="Brouwer H."/>
            <person name="Cano L."/>
            <person name="Hamilton J.P."/>
            <person name="Holt C."/>
            <person name="Huitema E."/>
            <person name="Raffaele S."/>
            <person name="Robideau G.P."/>
            <person name="Thines M."/>
            <person name="Win J."/>
            <person name="Zerillo M.M."/>
            <person name="Beakes G.W."/>
            <person name="Boore J.L."/>
            <person name="Busam D."/>
            <person name="Dumas B."/>
            <person name="Ferriera S."/>
            <person name="Fuerstenberg S.I."/>
            <person name="Gachon C.M."/>
            <person name="Gaulin E."/>
            <person name="Govers F."/>
            <person name="Grenville-Briggs L."/>
            <person name="Horner N."/>
            <person name="Hostetler J."/>
            <person name="Jiang R.H."/>
            <person name="Johnson J."/>
            <person name="Krajaejun T."/>
            <person name="Lin H."/>
            <person name="Meijer H.J."/>
            <person name="Moore B."/>
            <person name="Morris P."/>
            <person name="Phuntmart V."/>
            <person name="Puiu D."/>
            <person name="Shetty J."/>
            <person name="Stajich J.E."/>
            <person name="Tripathy S."/>
            <person name="Wawra S."/>
            <person name="van West P."/>
            <person name="Whitty B.R."/>
            <person name="Coutinho P.M."/>
            <person name="Henrissat B."/>
            <person name="Martin F."/>
            <person name="Thomas P.D."/>
            <person name="Tyler B.M."/>
            <person name="De Vries R.P."/>
            <person name="Kamoun S."/>
            <person name="Yandell M."/>
            <person name="Tisserat N."/>
            <person name="Buell C.R."/>
        </authorList>
    </citation>
    <scope>NUCLEOTIDE SEQUENCE</scope>
    <source>
        <strain evidence="6">DAOM:BR144</strain>
    </source>
</reference>
<evidence type="ECO:0000259" key="4">
    <source>
        <dbReference type="Pfam" id="PF00135"/>
    </source>
</evidence>
<feature type="domain" description="Carboxylesterase type B" evidence="4">
    <location>
        <begin position="26"/>
        <end position="508"/>
    </location>
</feature>
<dbReference type="Proteomes" id="UP000019132">
    <property type="component" value="Unassembled WGS sequence"/>
</dbReference>
<dbReference type="eggNOG" id="KOG1516">
    <property type="taxonomic scope" value="Eukaryota"/>
</dbReference>
<accession>K3WEX4</accession>
<dbReference type="PROSITE" id="PS00941">
    <property type="entry name" value="CARBOXYLESTERASE_B_2"/>
    <property type="match status" value="1"/>
</dbReference>
<feature type="signal peptide" evidence="3">
    <location>
        <begin position="1"/>
        <end position="21"/>
    </location>
</feature>
<dbReference type="Gene3D" id="3.40.50.1820">
    <property type="entry name" value="alpha/beta hydrolase"/>
    <property type="match status" value="1"/>
</dbReference>
<proteinExistence type="inferred from homology"/>